<proteinExistence type="predicted"/>
<dbReference type="KEGG" id="pspc:Strain318_002832"/>
<dbReference type="AlphaFoldDB" id="A0AA49JWU2"/>
<dbReference type="EMBL" id="CP130613">
    <property type="protein sequence ID" value="WKW16416.1"/>
    <property type="molecule type" value="Genomic_DNA"/>
</dbReference>
<dbReference type="EMBL" id="CP130612">
    <property type="protein sequence ID" value="WKW13509.1"/>
    <property type="molecule type" value="Genomic_DNA"/>
</dbReference>
<name>A0AA49JWU2_9BACT</name>
<evidence type="ECO:0000313" key="4">
    <source>
        <dbReference type="Proteomes" id="UP001229955"/>
    </source>
</evidence>
<feature type="signal peptide" evidence="1">
    <location>
        <begin position="1"/>
        <end position="26"/>
    </location>
</feature>
<dbReference type="InterPro" id="IPR002591">
    <property type="entry name" value="Phosphodiest/P_Trfase"/>
</dbReference>
<feature type="chain" id="PRO_5041227317" evidence="1">
    <location>
        <begin position="27"/>
        <end position="418"/>
    </location>
</feature>
<dbReference type="PANTHER" id="PTHR10151:SF120">
    <property type="entry name" value="BIS(5'-ADENOSYL)-TRIPHOSPHATASE"/>
    <property type="match status" value="1"/>
</dbReference>
<protein>
    <submittedName>
        <fullName evidence="2">Ectonucleotide pyrophosphatase/phosphodiesterase</fullName>
    </submittedName>
</protein>
<gene>
    <name evidence="2" type="ORF">Strain138_002832</name>
    <name evidence="3" type="ORF">Strain318_002832</name>
</gene>
<dbReference type="CDD" id="cd16018">
    <property type="entry name" value="Enpp"/>
    <property type="match status" value="1"/>
</dbReference>
<dbReference type="PANTHER" id="PTHR10151">
    <property type="entry name" value="ECTONUCLEOTIDE PYROPHOSPHATASE/PHOSPHODIESTERASE"/>
    <property type="match status" value="1"/>
</dbReference>
<dbReference type="Gene3D" id="3.40.720.10">
    <property type="entry name" value="Alkaline Phosphatase, subunit A"/>
    <property type="match status" value="1"/>
</dbReference>
<dbReference type="RefSeq" id="WP_367886361.1">
    <property type="nucleotide sequence ID" value="NZ_CP130612.1"/>
</dbReference>
<sequence>MRAIAHRAALWLAALGIAACAPQAPAPPAARVAYAPTRHLILISFDGFRYDYIHRPAATRLRELAARGVRAERMVPSFPSKTFPNHYTIVTGLTPEHHGIVANAMRDSALGIFTLRDTLAQSESRWWGGEPIWVTAEQQGKRAAIVGWPGSEAAIKGTRASWWSRYNHEQPRAEKVQMLLDWLSLPPAQAPSLLVAYFHEVDGAGHSFGPSSPQVDTAIAQVDSALGAIMDGIAARGMTDRVDIVVVSDHGMTPVAPERAIVLDDLIDMADVDVIDWNPVGAIEPKPGAMERVYTRLRGAHPALQVYRKGEVPAHFHFNAHPRITSLVLVAADGWTITTRAQVARWRENDWRGGGNHGFDPDLISMGATFVGAGPSFSVGRELAPFRNVHVYPLMAHILGLRAAPSDGSLDSLRAALR</sequence>
<dbReference type="Gene3D" id="3.30.1360.180">
    <property type="match status" value="1"/>
</dbReference>
<dbReference type="Proteomes" id="UP001229955">
    <property type="component" value="Chromosome"/>
</dbReference>
<keyword evidence="4" id="KW-1185">Reference proteome</keyword>
<dbReference type="PROSITE" id="PS51257">
    <property type="entry name" value="PROKAR_LIPOPROTEIN"/>
    <property type="match status" value="1"/>
</dbReference>
<dbReference type="SUPFAM" id="SSF53649">
    <property type="entry name" value="Alkaline phosphatase-like"/>
    <property type="match status" value="1"/>
</dbReference>
<dbReference type="GO" id="GO:0016787">
    <property type="term" value="F:hydrolase activity"/>
    <property type="evidence" value="ECO:0007669"/>
    <property type="project" value="UniProtKB-ARBA"/>
</dbReference>
<evidence type="ECO:0000313" key="2">
    <source>
        <dbReference type="EMBL" id="WKW13509.1"/>
    </source>
</evidence>
<evidence type="ECO:0000256" key="1">
    <source>
        <dbReference type="SAM" id="SignalP"/>
    </source>
</evidence>
<reference evidence="2" key="1">
    <citation type="submission" date="2023-07" db="EMBL/GenBank/DDBJ databases">
        <authorList>
            <person name="Haufschild T."/>
            <person name="Kallscheuer N."/>
            <person name="Hammer J."/>
            <person name="Kohn T."/>
            <person name="Kabuu M."/>
            <person name="Jogler M."/>
            <person name="Wohfarth N."/>
            <person name="Heuer A."/>
            <person name="Rohde M."/>
            <person name="van Teeseling M.C.F."/>
            <person name="Jogler C."/>
        </authorList>
    </citation>
    <scope>NUCLEOTIDE SEQUENCE</scope>
    <source>
        <strain evidence="2">Strain 138</strain>
        <strain evidence="3">Strain 318</strain>
    </source>
</reference>
<dbReference type="InterPro" id="IPR017850">
    <property type="entry name" value="Alkaline_phosphatase_core_sf"/>
</dbReference>
<accession>A0AA49JWU2</accession>
<accession>A0AA49K2I1</accession>
<evidence type="ECO:0000313" key="3">
    <source>
        <dbReference type="EMBL" id="WKW16416.1"/>
    </source>
</evidence>
<organism evidence="2">
    <name type="scientific">Pseudogemmatithrix spongiicola</name>
    <dbReference type="NCBI Taxonomy" id="3062599"/>
    <lineage>
        <taxon>Bacteria</taxon>
        <taxon>Pseudomonadati</taxon>
        <taxon>Gemmatimonadota</taxon>
        <taxon>Gemmatimonadia</taxon>
        <taxon>Gemmatimonadales</taxon>
        <taxon>Gemmatimonadaceae</taxon>
        <taxon>Pseudogemmatithrix</taxon>
    </lineage>
</organism>
<keyword evidence="1" id="KW-0732">Signal</keyword>
<dbReference type="Pfam" id="PF01663">
    <property type="entry name" value="Phosphodiest"/>
    <property type="match status" value="1"/>
</dbReference>